<evidence type="ECO:0000313" key="9">
    <source>
        <dbReference type="EMBL" id="NJC70504.1"/>
    </source>
</evidence>
<keyword evidence="4 7" id="KW-1133">Transmembrane helix</keyword>
<dbReference type="SUPFAM" id="SSF103481">
    <property type="entry name" value="Multidrug resistance efflux transporter EmrE"/>
    <property type="match status" value="2"/>
</dbReference>
<comment type="caution">
    <text evidence="9">The sequence shown here is derived from an EMBL/GenBank/DDBJ whole genome shotgun (WGS) entry which is preliminary data.</text>
</comment>
<gene>
    <name evidence="9" type="ORF">HC031_12390</name>
</gene>
<feature type="domain" description="EamA" evidence="8">
    <location>
        <begin position="11"/>
        <end position="142"/>
    </location>
</feature>
<keyword evidence="10" id="KW-1185">Reference proteome</keyword>
<feature type="region of interest" description="Disordered" evidence="6">
    <location>
        <begin position="293"/>
        <end position="316"/>
    </location>
</feature>
<comment type="similarity">
    <text evidence="2">Belongs to the EamA transporter family.</text>
</comment>
<keyword evidence="3 7" id="KW-0812">Transmembrane</keyword>
<evidence type="ECO:0000313" key="10">
    <source>
        <dbReference type="Proteomes" id="UP000722989"/>
    </source>
</evidence>
<feature type="domain" description="EamA" evidence="8">
    <location>
        <begin position="159"/>
        <end position="285"/>
    </location>
</feature>
<dbReference type="EMBL" id="JAATVY010000006">
    <property type="protein sequence ID" value="NJC70504.1"/>
    <property type="molecule type" value="Genomic_DNA"/>
</dbReference>
<evidence type="ECO:0000256" key="5">
    <source>
        <dbReference type="ARBA" id="ARBA00023136"/>
    </source>
</evidence>
<evidence type="ECO:0000259" key="8">
    <source>
        <dbReference type="Pfam" id="PF00892"/>
    </source>
</evidence>
<evidence type="ECO:0000256" key="2">
    <source>
        <dbReference type="ARBA" id="ARBA00007362"/>
    </source>
</evidence>
<dbReference type="InterPro" id="IPR050638">
    <property type="entry name" value="AA-Vitamin_Transporters"/>
</dbReference>
<dbReference type="PANTHER" id="PTHR32322">
    <property type="entry name" value="INNER MEMBRANE TRANSPORTER"/>
    <property type="match status" value="1"/>
</dbReference>
<sequence>MVDGGRVSRRGWVLFTVMCLVWGLPYLLIKVAVGTFSPAALVFVRTGTAALVLLPLAAMRGQLRPLLPRWKPLVAYTVAELAVPWLLLSSAERRITSSLAGLLIAAVPLVGALLARIAGGHEPLGVRRLAGLLVGLAGVAALVGTDYHGGNAVAFGEIAVVAVGYALGPFILARYLSDLPGLGVVAASLVLTAVAYAPVGIAQLPSRWPAATVTGAVIVLALLCTAVAFLVFFALIGEVGPVRTTIITYVNPAVAVALGVAFLGEPFTLGIAVAFVLILAGSVLATGRSRGSATATGGASASGTAGAAAPVAVAEP</sequence>
<feature type="transmembrane region" description="Helical" evidence="7">
    <location>
        <begin position="153"/>
        <end position="172"/>
    </location>
</feature>
<feature type="transmembrane region" description="Helical" evidence="7">
    <location>
        <begin position="129"/>
        <end position="147"/>
    </location>
</feature>
<feature type="transmembrane region" description="Helical" evidence="7">
    <location>
        <begin position="269"/>
        <end position="287"/>
    </location>
</feature>
<evidence type="ECO:0000256" key="4">
    <source>
        <dbReference type="ARBA" id="ARBA00022989"/>
    </source>
</evidence>
<feature type="compositionally biased region" description="Low complexity" evidence="6">
    <location>
        <begin position="293"/>
        <end position="309"/>
    </location>
</feature>
<keyword evidence="5 7" id="KW-0472">Membrane</keyword>
<evidence type="ECO:0000256" key="3">
    <source>
        <dbReference type="ARBA" id="ARBA00022692"/>
    </source>
</evidence>
<evidence type="ECO:0000256" key="1">
    <source>
        <dbReference type="ARBA" id="ARBA00004141"/>
    </source>
</evidence>
<dbReference type="InterPro" id="IPR037185">
    <property type="entry name" value="EmrE-like"/>
</dbReference>
<name>A0ABX0XZB0_9ACTN</name>
<feature type="transmembrane region" description="Helical" evidence="7">
    <location>
        <begin position="99"/>
        <end position="117"/>
    </location>
</feature>
<reference evidence="9 10" key="1">
    <citation type="submission" date="2020-03" db="EMBL/GenBank/DDBJ databases">
        <title>WGS of the type strain of Planosporangium spp.</title>
        <authorList>
            <person name="Thawai C."/>
        </authorList>
    </citation>
    <scope>NUCLEOTIDE SEQUENCE [LARGE SCALE GENOMIC DNA]</scope>
    <source>
        <strain evidence="9 10">TBRC 5610</strain>
    </source>
</reference>
<dbReference type="Pfam" id="PF00892">
    <property type="entry name" value="EamA"/>
    <property type="match status" value="2"/>
</dbReference>
<evidence type="ECO:0000256" key="7">
    <source>
        <dbReference type="SAM" id="Phobius"/>
    </source>
</evidence>
<feature type="transmembrane region" description="Helical" evidence="7">
    <location>
        <begin position="12"/>
        <end position="33"/>
    </location>
</feature>
<dbReference type="InterPro" id="IPR000620">
    <property type="entry name" value="EamA_dom"/>
</dbReference>
<accession>A0ABX0XZB0</accession>
<feature type="transmembrane region" description="Helical" evidence="7">
    <location>
        <begin position="246"/>
        <end position="263"/>
    </location>
</feature>
<evidence type="ECO:0000256" key="6">
    <source>
        <dbReference type="SAM" id="MobiDB-lite"/>
    </source>
</evidence>
<dbReference type="Proteomes" id="UP000722989">
    <property type="component" value="Unassembled WGS sequence"/>
</dbReference>
<protein>
    <submittedName>
        <fullName evidence="9">EamA family transporter</fullName>
    </submittedName>
</protein>
<comment type="subcellular location">
    <subcellularLocation>
        <location evidence="1">Membrane</location>
        <topology evidence="1">Multi-pass membrane protein</topology>
    </subcellularLocation>
</comment>
<feature type="transmembrane region" description="Helical" evidence="7">
    <location>
        <begin position="179"/>
        <end position="199"/>
    </location>
</feature>
<feature type="transmembrane region" description="Helical" evidence="7">
    <location>
        <begin position="39"/>
        <end position="58"/>
    </location>
</feature>
<dbReference type="PANTHER" id="PTHR32322:SF9">
    <property type="entry name" value="AMINO-ACID METABOLITE EFFLUX PUMP-RELATED"/>
    <property type="match status" value="1"/>
</dbReference>
<proteinExistence type="inferred from homology"/>
<organism evidence="9 10">
    <name type="scientific">Planosporangium thailandense</name>
    <dbReference type="NCBI Taxonomy" id="765197"/>
    <lineage>
        <taxon>Bacteria</taxon>
        <taxon>Bacillati</taxon>
        <taxon>Actinomycetota</taxon>
        <taxon>Actinomycetes</taxon>
        <taxon>Micromonosporales</taxon>
        <taxon>Micromonosporaceae</taxon>
        <taxon>Planosporangium</taxon>
    </lineage>
</organism>
<feature type="transmembrane region" description="Helical" evidence="7">
    <location>
        <begin position="211"/>
        <end position="234"/>
    </location>
</feature>